<feature type="transmembrane region" description="Helical" evidence="7">
    <location>
        <begin position="6"/>
        <end position="23"/>
    </location>
</feature>
<evidence type="ECO:0000256" key="6">
    <source>
        <dbReference type="ARBA" id="ARBA00023136"/>
    </source>
</evidence>
<protein>
    <submittedName>
        <fullName evidence="9">Multicomponent K+:H+ antiporter subunit E</fullName>
    </submittedName>
    <submittedName>
        <fullName evidence="8">Na+/H+ antiporter subunit E</fullName>
    </submittedName>
</protein>
<dbReference type="Proteomes" id="UP001245370">
    <property type="component" value="Unassembled WGS sequence"/>
</dbReference>
<comment type="subcellular location">
    <subcellularLocation>
        <location evidence="1">Cell membrane</location>
        <topology evidence="1">Multi-pass membrane protein</topology>
    </subcellularLocation>
</comment>
<dbReference type="EMBL" id="BSDO01000002">
    <property type="protein sequence ID" value="GLI22582.1"/>
    <property type="molecule type" value="Genomic_DNA"/>
</dbReference>
<dbReference type="Proteomes" id="UP001144397">
    <property type="component" value="Unassembled WGS sequence"/>
</dbReference>
<dbReference type="Pfam" id="PF01899">
    <property type="entry name" value="MNHE"/>
    <property type="match status" value="1"/>
</dbReference>
<dbReference type="PIRSF" id="PIRSF019239">
    <property type="entry name" value="MrpE"/>
    <property type="match status" value="1"/>
</dbReference>
<dbReference type="AlphaFoldDB" id="A0A9W6CNU2"/>
<keyword evidence="6 7" id="KW-0472">Membrane</keyword>
<dbReference type="EMBL" id="JAVDPY010000001">
    <property type="protein sequence ID" value="MDR6331627.1"/>
    <property type="molecule type" value="Genomic_DNA"/>
</dbReference>
<comment type="similarity">
    <text evidence="2">Belongs to the CPA3 antiporters (TC 2.A.63) subunit E family.</text>
</comment>
<evidence type="ECO:0000256" key="3">
    <source>
        <dbReference type="ARBA" id="ARBA00022475"/>
    </source>
</evidence>
<keyword evidence="4 7" id="KW-0812">Transmembrane</keyword>
<dbReference type="NCBIfam" id="NF006518">
    <property type="entry name" value="PRK08965.1-2"/>
    <property type="match status" value="1"/>
</dbReference>
<evidence type="ECO:0000313" key="10">
    <source>
        <dbReference type="Proteomes" id="UP001144397"/>
    </source>
</evidence>
<dbReference type="InterPro" id="IPR002758">
    <property type="entry name" value="Cation_antiport_E"/>
</dbReference>
<proteinExistence type="inferred from homology"/>
<keyword evidence="11" id="KW-1185">Reference proteome</keyword>
<evidence type="ECO:0000256" key="5">
    <source>
        <dbReference type="ARBA" id="ARBA00022989"/>
    </source>
</evidence>
<evidence type="ECO:0000256" key="7">
    <source>
        <dbReference type="SAM" id="Phobius"/>
    </source>
</evidence>
<evidence type="ECO:0000256" key="4">
    <source>
        <dbReference type="ARBA" id="ARBA00022692"/>
    </source>
</evidence>
<sequence>MRARLLPHPLLTLLLILVFIFLMNEATPGVVVLGIVLGIVIPLLTAPFWPGRPRLKAPLTIASYVLIVLWDIVRSNIEVAGIILFRPAERLRTRYVTVPLDIVTPEAIAVLAGTITMTPGTVSADLSADGRALLVHCLDAGDPEGAVAAIKARYESRLKRIFE</sequence>
<evidence type="ECO:0000256" key="1">
    <source>
        <dbReference type="ARBA" id="ARBA00004651"/>
    </source>
</evidence>
<name>A0A9W6CNU2_XANFL</name>
<evidence type="ECO:0000313" key="8">
    <source>
        <dbReference type="EMBL" id="GLI22582.1"/>
    </source>
</evidence>
<reference evidence="9 11" key="2">
    <citation type="submission" date="2023-07" db="EMBL/GenBank/DDBJ databases">
        <title>Genomic Encyclopedia of Type Strains, Phase IV (KMG-IV): sequencing the most valuable type-strain genomes for metagenomic binning, comparative biology and taxonomic classification.</title>
        <authorList>
            <person name="Goeker M."/>
        </authorList>
    </citation>
    <scope>NUCLEOTIDE SEQUENCE [LARGE SCALE GENOMIC DNA]</scope>
    <source>
        <strain evidence="9 11">DSM 338</strain>
    </source>
</reference>
<dbReference type="GO" id="GO:0008324">
    <property type="term" value="F:monoatomic cation transmembrane transporter activity"/>
    <property type="evidence" value="ECO:0007669"/>
    <property type="project" value="InterPro"/>
</dbReference>
<feature type="transmembrane region" description="Helical" evidence="7">
    <location>
        <begin position="30"/>
        <end position="49"/>
    </location>
</feature>
<keyword evidence="3" id="KW-1003">Cell membrane</keyword>
<reference evidence="8" key="1">
    <citation type="submission" date="2022-12" db="EMBL/GenBank/DDBJ databases">
        <title>Reference genome sequencing for broad-spectrum identification of bacterial and archaeal isolates by mass spectrometry.</title>
        <authorList>
            <person name="Sekiguchi Y."/>
            <person name="Tourlousse D.M."/>
        </authorList>
    </citation>
    <scope>NUCLEOTIDE SEQUENCE</scope>
    <source>
        <strain evidence="8">301</strain>
    </source>
</reference>
<keyword evidence="5 7" id="KW-1133">Transmembrane helix</keyword>
<dbReference type="GeneID" id="95763046"/>
<accession>A0A9W6CNU2</accession>
<evidence type="ECO:0000256" key="2">
    <source>
        <dbReference type="ARBA" id="ARBA00006228"/>
    </source>
</evidence>
<organism evidence="8 10">
    <name type="scientific">Xanthobacter flavus</name>
    <dbReference type="NCBI Taxonomy" id="281"/>
    <lineage>
        <taxon>Bacteria</taxon>
        <taxon>Pseudomonadati</taxon>
        <taxon>Pseudomonadota</taxon>
        <taxon>Alphaproteobacteria</taxon>
        <taxon>Hyphomicrobiales</taxon>
        <taxon>Xanthobacteraceae</taxon>
        <taxon>Xanthobacter</taxon>
    </lineage>
</organism>
<dbReference type="PANTHER" id="PTHR34584">
    <property type="entry name" value="NA(+)/H(+) ANTIPORTER SUBUNIT E1"/>
    <property type="match status" value="1"/>
</dbReference>
<comment type="caution">
    <text evidence="8">The sequence shown here is derived from an EMBL/GenBank/DDBJ whole genome shotgun (WGS) entry which is preliminary data.</text>
</comment>
<dbReference type="GO" id="GO:0005886">
    <property type="term" value="C:plasma membrane"/>
    <property type="evidence" value="ECO:0007669"/>
    <property type="project" value="UniProtKB-SubCell"/>
</dbReference>
<evidence type="ECO:0000313" key="11">
    <source>
        <dbReference type="Proteomes" id="UP001245370"/>
    </source>
</evidence>
<evidence type="ECO:0000313" key="9">
    <source>
        <dbReference type="EMBL" id="MDR6331627.1"/>
    </source>
</evidence>
<dbReference type="RefSeq" id="WP_281807542.1">
    <property type="nucleotide sequence ID" value="NZ_BSDO01000002.1"/>
</dbReference>
<dbReference type="PANTHER" id="PTHR34584:SF1">
    <property type="entry name" value="NA(+)_H(+) ANTIPORTER SUBUNIT E1"/>
    <property type="match status" value="1"/>
</dbReference>
<gene>
    <name evidence="8" type="primary">phaE</name>
    <name evidence="9" type="ORF">GGQ86_000074</name>
    <name evidence="8" type="ORF">XFLAVUS301_22560</name>
</gene>